<evidence type="ECO:0000256" key="2">
    <source>
        <dbReference type="SAM" id="MobiDB-lite"/>
    </source>
</evidence>
<evidence type="ECO:0000256" key="3">
    <source>
        <dbReference type="SAM" id="SignalP"/>
    </source>
</evidence>
<dbReference type="EMBL" id="CANTFM010002338">
    <property type="protein sequence ID" value="CAI5745989.1"/>
    <property type="molecule type" value="Genomic_DNA"/>
</dbReference>
<evidence type="ECO:0000313" key="4">
    <source>
        <dbReference type="EMBL" id="CAI5745989.1"/>
    </source>
</evidence>
<proteinExistence type="predicted"/>
<feature type="signal peptide" evidence="3">
    <location>
        <begin position="1"/>
        <end position="24"/>
    </location>
</feature>
<feature type="coiled-coil region" evidence="1">
    <location>
        <begin position="511"/>
        <end position="545"/>
    </location>
</feature>
<feature type="chain" id="PRO_5043998680" evidence="3">
    <location>
        <begin position="25"/>
        <end position="588"/>
    </location>
</feature>
<gene>
    <name evidence="4" type="ORF">PDE001_LOCUS11013</name>
</gene>
<accession>A0AAV0VGZ4</accession>
<reference evidence="4" key="1">
    <citation type="submission" date="2022-12" db="EMBL/GenBank/DDBJ databases">
        <authorList>
            <person name="Webb A."/>
        </authorList>
    </citation>
    <scope>NUCLEOTIDE SEQUENCE</scope>
    <source>
        <strain evidence="4">Pd1</strain>
    </source>
</reference>
<keyword evidence="1" id="KW-0175">Coiled coil</keyword>
<evidence type="ECO:0000313" key="5">
    <source>
        <dbReference type="Proteomes" id="UP001162029"/>
    </source>
</evidence>
<dbReference type="Proteomes" id="UP001162029">
    <property type="component" value="Unassembled WGS sequence"/>
</dbReference>
<keyword evidence="3" id="KW-0732">Signal</keyword>
<evidence type="ECO:0000256" key="1">
    <source>
        <dbReference type="SAM" id="Coils"/>
    </source>
</evidence>
<sequence>MLRNARSIGVIVAALTSLTGLAVGEVAQQYNNSNKAVYAKQRLQKWRDTFASEKTSDESDSEQTRVSAWLGSAPPKFPYLLSISAGDNPAIVTNKLLGGAKVLGSYEEQTCDTLKRLTAPTTALGLAAHRIATRYSALTSHFHGNLPVDFDPRGGVKAKEEGAMMDALLVALRDLQHCDQQSKEDDEESDVNASTKSQTSQATVQPVFFLRDFDVLSDRDAERWLHWTHQVSSEGLAHVVLPTVATVTPSKAQWLQTRHQIGLSNAALDDTQNFVGILLRPANGLVDDTSAEEKLREIAKSHNLRLDLYPALTASDDSRDDEDTTESKHDAEIEVILKTTGNWWSDIDIICRRLMENKLNAVTLLEERLAMIHMVCNDFVEDIEIGVLASLYLDGSLQLPHKIATSNIFEALGRVFLGKDKTPRNCVSPVDALLPFHYRKDGEQKFLDLIDQQLLFLLPNDVVEIGVIPCKTDALVSTCWVQIRPVVKKAFEKIHRSNTYFRAILDIDRFAANIEERTDMMRKEIEQYEQEVAERRKALFNMKRDFTILQISMTPAEKAYRKAELALIDVELQAKDVYLEKLRSLQPW</sequence>
<comment type="caution">
    <text evidence="4">The sequence shown here is derived from an EMBL/GenBank/DDBJ whole genome shotgun (WGS) entry which is preliminary data.</text>
</comment>
<name>A0AAV0VGZ4_9STRA</name>
<feature type="region of interest" description="Disordered" evidence="2">
    <location>
        <begin position="179"/>
        <end position="198"/>
    </location>
</feature>
<protein>
    <submittedName>
        <fullName evidence="4">Uncharacterized protein</fullName>
    </submittedName>
</protein>
<dbReference type="AlphaFoldDB" id="A0AAV0VGZ4"/>
<keyword evidence="5" id="KW-1185">Reference proteome</keyword>
<organism evidence="4 5">
    <name type="scientific">Peronospora destructor</name>
    <dbReference type="NCBI Taxonomy" id="86335"/>
    <lineage>
        <taxon>Eukaryota</taxon>
        <taxon>Sar</taxon>
        <taxon>Stramenopiles</taxon>
        <taxon>Oomycota</taxon>
        <taxon>Peronosporomycetes</taxon>
        <taxon>Peronosporales</taxon>
        <taxon>Peronosporaceae</taxon>
        <taxon>Peronospora</taxon>
    </lineage>
</organism>